<protein>
    <recommendedName>
        <fullName evidence="5">Serine/threonine-protein kinase 19</fullName>
    </recommendedName>
</protein>
<evidence type="ECO:0000256" key="2">
    <source>
        <dbReference type="SAM" id="MobiDB-lite"/>
    </source>
</evidence>
<dbReference type="Pfam" id="PF10494">
    <property type="entry name" value="Stk19"/>
    <property type="match status" value="1"/>
</dbReference>
<evidence type="ECO:0008006" key="5">
    <source>
        <dbReference type="Google" id="ProtNLM"/>
    </source>
</evidence>
<comment type="similarity">
    <text evidence="1">Belongs to the STK19 family.</text>
</comment>
<comment type="caution">
    <text evidence="3">The sequence shown here is derived from an EMBL/GenBank/DDBJ whole genome shotgun (WGS) entry which is preliminary data.</text>
</comment>
<dbReference type="InterPro" id="IPR018865">
    <property type="entry name" value="STK19-like"/>
</dbReference>
<dbReference type="EMBL" id="CAJNOC010000113">
    <property type="protein sequence ID" value="CAF0716133.1"/>
    <property type="molecule type" value="Genomic_DNA"/>
</dbReference>
<dbReference type="Proteomes" id="UP000663879">
    <property type="component" value="Unassembled WGS sequence"/>
</dbReference>
<evidence type="ECO:0000313" key="4">
    <source>
        <dbReference type="Proteomes" id="UP000663879"/>
    </source>
</evidence>
<gene>
    <name evidence="3" type="ORF">OXX778_LOCUS1658</name>
</gene>
<dbReference type="PANTHER" id="PTHR15243">
    <property type="entry name" value="SERINE/THREONINE-PROTEIN KINASE 19"/>
    <property type="match status" value="1"/>
</dbReference>
<dbReference type="AlphaFoldDB" id="A0A813M597"/>
<accession>A0A813M597</accession>
<evidence type="ECO:0000313" key="3">
    <source>
        <dbReference type="EMBL" id="CAF0716133.1"/>
    </source>
</evidence>
<dbReference type="GO" id="GO:0046579">
    <property type="term" value="P:positive regulation of Ras protein signal transduction"/>
    <property type="evidence" value="ECO:0007669"/>
    <property type="project" value="TreeGrafter"/>
</dbReference>
<name>A0A813M597_9BILA</name>
<keyword evidence="4" id="KW-1185">Reference proteome</keyword>
<dbReference type="PANTHER" id="PTHR15243:SF0">
    <property type="entry name" value="SERINE_THREONINE-PROTEIN KINASE 19"/>
    <property type="match status" value="1"/>
</dbReference>
<organism evidence="3 4">
    <name type="scientific">Brachionus calyciflorus</name>
    <dbReference type="NCBI Taxonomy" id="104777"/>
    <lineage>
        <taxon>Eukaryota</taxon>
        <taxon>Metazoa</taxon>
        <taxon>Spiralia</taxon>
        <taxon>Gnathifera</taxon>
        <taxon>Rotifera</taxon>
        <taxon>Eurotatoria</taxon>
        <taxon>Monogononta</taxon>
        <taxon>Pseudotrocha</taxon>
        <taxon>Ploima</taxon>
        <taxon>Brachionidae</taxon>
        <taxon>Brachionus</taxon>
    </lineage>
</organism>
<reference evidence="3" key="1">
    <citation type="submission" date="2021-02" db="EMBL/GenBank/DDBJ databases">
        <authorList>
            <person name="Nowell W R."/>
        </authorList>
    </citation>
    <scope>NUCLEOTIDE SEQUENCE</scope>
    <source>
        <strain evidence="3">Ploen Becks lab</strain>
    </source>
</reference>
<sequence length="280" mass="32935">MSNKRKATRLGSESEVIIKKSKPTEQNSEHTKLEKDYNKIIELLSDNGLNDKIEHPVLYALNFFKSIFPNKMFENLPEIIHLHQLYSLFKNRTEVDREIDSLRSESKIILFHFESNQQKEILICFTDDFKDYIGKHVKENCKRKNLIDLFMEKILLQNNLTIDSDTLIDEYKLSDSDISILVQEGLLGIKDSSNFWFSIPNLGKFRRILVETRKSLLDLLRRQKYKEINLRLFFNNLLIQKHKNFRSVNRLGAIYVLCDLIGNDLVRKIDSPMGIVIKLN</sequence>
<evidence type="ECO:0000256" key="1">
    <source>
        <dbReference type="ARBA" id="ARBA00093458"/>
    </source>
</evidence>
<dbReference type="OrthoDB" id="10261701at2759"/>
<feature type="region of interest" description="Disordered" evidence="2">
    <location>
        <begin position="1"/>
        <end position="31"/>
    </location>
</feature>
<proteinExistence type="inferred from homology"/>